<protein>
    <recommendedName>
        <fullName evidence="14">Acyl carrier protein</fullName>
    </recommendedName>
</protein>
<evidence type="ECO:0000256" key="12">
    <source>
        <dbReference type="ARBA" id="ARBA00023128"/>
    </source>
</evidence>
<dbReference type="InterPro" id="IPR003231">
    <property type="entry name" value="ACP"/>
</dbReference>
<dbReference type="NCBIfam" id="NF002148">
    <property type="entry name" value="PRK00982.1-2"/>
    <property type="match status" value="1"/>
</dbReference>
<evidence type="ECO:0000256" key="6">
    <source>
        <dbReference type="ARBA" id="ARBA00022516"/>
    </source>
</evidence>
<keyword evidence="13 14" id="KW-0275">Fatty acid biosynthesis</keyword>
<evidence type="ECO:0000256" key="2">
    <source>
        <dbReference type="ARBA" id="ARBA00005194"/>
    </source>
</evidence>
<dbReference type="PANTHER" id="PTHR20863:SF28">
    <property type="entry name" value="ACYL CARRIER PROTEIN, MITOCHONDRIAL"/>
    <property type="match status" value="1"/>
</dbReference>
<dbReference type="GO" id="GO:0000035">
    <property type="term" value="F:acyl binding"/>
    <property type="evidence" value="ECO:0007669"/>
    <property type="project" value="TreeGrafter"/>
</dbReference>
<keyword evidence="4" id="KW-0813">Transport</keyword>
<comment type="similarity">
    <text evidence="3">Belongs to the acyl carrier protein (ACP) family.</text>
</comment>
<keyword evidence="12" id="KW-0496">Mitochondrion</keyword>
<dbReference type="PANTHER" id="PTHR20863">
    <property type="entry name" value="ACYL CARRIER PROTEIN"/>
    <property type="match status" value="1"/>
</dbReference>
<evidence type="ECO:0000313" key="17">
    <source>
        <dbReference type="WBParaSite" id="maker-uti_cns_0005393-snap-gene-0.8-mRNA-1"/>
    </source>
</evidence>
<comment type="pathway">
    <text evidence="2">Lipid metabolism; fatty acid biosynthesis.</text>
</comment>
<evidence type="ECO:0000256" key="13">
    <source>
        <dbReference type="ARBA" id="ARBA00023160"/>
    </source>
</evidence>
<proteinExistence type="inferred from homology"/>
<dbReference type="NCBIfam" id="TIGR00517">
    <property type="entry name" value="acyl_carrier"/>
    <property type="match status" value="1"/>
</dbReference>
<evidence type="ECO:0000256" key="8">
    <source>
        <dbReference type="ARBA" id="ARBA00022832"/>
    </source>
</evidence>
<evidence type="ECO:0000256" key="10">
    <source>
        <dbReference type="ARBA" id="ARBA00022982"/>
    </source>
</evidence>
<reference evidence="17" key="1">
    <citation type="submission" date="2016-11" db="UniProtKB">
        <authorList>
            <consortium name="WormBaseParasite"/>
        </authorList>
    </citation>
    <scope>IDENTIFICATION</scope>
</reference>
<keyword evidence="6 14" id="KW-0444">Lipid biosynthesis</keyword>
<organism evidence="16 17">
    <name type="scientific">Macrostomum lignano</name>
    <dbReference type="NCBI Taxonomy" id="282301"/>
    <lineage>
        <taxon>Eukaryota</taxon>
        <taxon>Metazoa</taxon>
        <taxon>Spiralia</taxon>
        <taxon>Lophotrochozoa</taxon>
        <taxon>Platyhelminthes</taxon>
        <taxon>Rhabditophora</taxon>
        <taxon>Macrostomorpha</taxon>
        <taxon>Macrostomida</taxon>
        <taxon>Macrostomidae</taxon>
        <taxon>Macrostomum</taxon>
    </lineage>
</organism>
<dbReference type="PROSITE" id="PS50075">
    <property type="entry name" value="CARRIER"/>
    <property type="match status" value="1"/>
</dbReference>
<keyword evidence="10" id="KW-0249">Electron transport</keyword>
<evidence type="ECO:0000256" key="4">
    <source>
        <dbReference type="ARBA" id="ARBA00022448"/>
    </source>
</evidence>
<comment type="function">
    <text evidence="14">Carrier of the growing fatty acid chain in fatty acid biosynthesis.</text>
</comment>
<evidence type="ECO:0000256" key="1">
    <source>
        <dbReference type="ARBA" id="ARBA00004173"/>
    </source>
</evidence>
<dbReference type="Gene3D" id="1.10.1200.10">
    <property type="entry name" value="ACP-like"/>
    <property type="match status" value="1"/>
</dbReference>
<feature type="domain" description="Carrier" evidence="15">
    <location>
        <begin position="76"/>
        <end position="151"/>
    </location>
</feature>
<evidence type="ECO:0000313" key="16">
    <source>
        <dbReference type="Proteomes" id="UP000095280"/>
    </source>
</evidence>
<evidence type="ECO:0000256" key="7">
    <source>
        <dbReference type="ARBA" id="ARBA00022553"/>
    </source>
</evidence>
<evidence type="ECO:0000256" key="5">
    <source>
        <dbReference type="ARBA" id="ARBA00022450"/>
    </source>
</evidence>
<dbReference type="Proteomes" id="UP000095280">
    <property type="component" value="Unplaced"/>
</dbReference>
<name>A0A1I8HBE6_9PLAT</name>
<dbReference type="GO" id="GO:0005739">
    <property type="term" value="C:mitochondrion"/>
    <property type="evidence" value="ECO:0007669"/>
    <property type="project" value="UniProtKB-SubCell"/>
</dbReference>
<evidence type="ECO:0000259" key="15">
    <source>
        <dbReference type="PROSITE" id="PS50075"/>
    </source>
</evidence>
<keyword evidence="16" id="KW-1185">Reference proteome</keyword>
<dbReference type="Pfam" id="PF00550">
    <property type="entry name" value="PP-binding"/>
    <property type="match status" value="1"/>
</dbReference>
<keyword evidence="9" id="KW-0809">Transit peptide</keyword>
<evidence type="ECO:0000256" key="9">
    <source>
        <dbReference type="ARBA" id="ARBA00022946"/>
    </source>
</evidence>
<dbReference type="SUPFAM" id="SSF47336">
    <property type="entry name" value="ACP-like"/>
    <property type="match status" value="1"/>
</dbReference>
<dbReference type="InterPro" id="IPR009081">
    <property type="entry name" value="PP-bd_ACP"/>
</dbReference>
<keyword evidence="5 14" id="KW-0596">Phosphopantetheine</keyword>
<dbReference type="WBParaSite" id="maker-uti_cns_0005393-snap-gene-0.8-mRNA-1">
    <property type="protein sequence ID" value="maker-uti_cns_0005393-snap-gene-0.8-mRNA-1"/>
    <property type="gene ID" value="maker-uti_cns_0005393-snap-gene-0.8"/>
</dbReference>
<keyword evidence="8" id="KW-0276">Fatty acid metabolism</keyword>
<comment type="subcellular location">
    <subcellularLocation>
        <location evidence="1">Mitochondrion</location>
    </subcellularLocation>
</comment>
<dbReference type="AlphaFoldDB" id="A0A1I8HBE6"/>
<evidence type="ECO:0000256" key="14">
    <source>
        <dbReference type="RuleBase" id="RU000722"/>
    </source>
</evidence>
<sequence>MLGICRTKASLTLQRLAKLNSFRALSSLGFTVMPKFALPSSNKHISTLSGISQHAIQRCSQWRCYASASSAGLSQDKITERVMTVIKLFEKISAEKLTIESHFMKELGLDSLDHVELLMAIEDEFGFEIPDQDAEKLNKPSDIIKYLCEKMEDRQYVCM</sequence>
<dbReference type="GO" id="GO:0000036">
    <property type="term" value="F:acyl carrier activity"/>
    <property type="evidence" value="ECO:0007669"/>
    <property type="project" value="TreeGrafter"/>
</dbReference>
<evidence type="ECO:0000256" key="3">
    <source>
        <dbReference type="ARBA" id="ARBA00010930"/>
    </source>
</evidence>
<keyword evidence="7" id="KW-0597">Phosphoprotein</keyword>
<keyword evidence="11" id="KW-0443">Lipid metabolism</keyword>
<accession>A0A1I8HBE6</accession>
<dbReference type="FunFam" id="1.10.1200.10:FF:000003">
    <property type="entry name" value="Acyl carrier protein"/>
    <property type="match status" value="1"/>
</dbReference>
<evidence type="ECO:0000256" key="11">
    <source>
        <dbReference type="ARBA" id="ARBA00023098"/>
    </source>
</evidence>
<dbReference type="InterPro" id="IPR036736">
    <property type="entry name" value="ACP-like_sf"/>
</dbReference>
<dbReference type="HAMAP" id="MF_01217">
    <property type="entry name" value="Acyl_carrier"/>
    <property type="match status" value="1"/>
</dbReference>